<dbReference type="InParanoid" id="Q22PD2"/>
<keyword evidence="2" id="KW-1185">Reference proteome</keyword>
<dbReference type="GeneID" id="7842390"/>
<protein>
    <submittedName>
        <fullName evidence="1">Immobilization antigen</fullName>
    </submittedName>
</protein>
<dbReference type="AlphaFoldDB" id="Q22PD2"/>
<dbReference type="HOGENOM" id="CLU_046082_0_0_1"/>
<dbReference type="KEGG" id="tet:TTHERM_00363110"/>
<dbReference type="SMART" id="SM01411">
    <property type="entry name" value="Ephrin_rec_like"/>
    <property type="match status" value="4"/>
</dbReference>
<proteinExistence type="predicted"/>
<sequence length="298" mass="31029">MPGSCLCMQGYYGTNAEVGGSCIQCPSGTNTAIPSSQANGNTSPLVNISVCNQCSLNFYMNTAAKTSQPISSAQCTPCPTGSGTQIASTVPTDVSFCSICIPNYYMSLAAFIPTAGIQAYAAVCIACPANSFSPLQSQVGAITNCTCFDSNALKLSVNQLTCTCQAGYQGNVSTVQGIPSGCTQCTQGMFSIGGIPCQNCPPGSQILNDLSGCSCYDDSDGTKPWNVYINSCQCKAGYYGDPSKATSGTTGSCSPCPKGQTSIEGVALQESDCFYLGNTFKTFIRFQILIFLLLLFLL</sequence>
<dbReference type="EMBL" id="GG662855">
    <property type="protein sequence ID" value="EAR87177.2"/>
    <property type="molecule type" value="Genomic_DNA"/>
</dbReference>
<reference evidence="2" key="1">
    <citation type="journal article" date="2006" name="PLoS Biol.">
        <title>Macronuclear genome sequence of the ciliate Tetrahymena thermophila, a model eukaryote.</title>
        <authorList>
            <person name="Eisen J.A."/>
            <person name="Coyne R.S."/>
            <person name="Wu M."/>
            <person name="Wu D."/>
            <person name="Thiagarajan M."/>
            <person name="Wortman J.R."/>
            <person name="Badger J.H."/>
            <person name="Ren Q."/>
            <person name="Amedeo P."/>
            <person name="Jones K.M."/>
            <person name="Tallon L.J."/>
            <person name="Delcher A.L."/>
            <person name="Salzberg S.L."/>
            <person name="Silva J.C."/>
            <person name="Haas B.J."/>
            <person name="Majoros W.H."/>
            <person name="Farzad M."/>
            <person name="Carlton J.M."/>
            <person name="Smith R.K. Jr."/>
            <person name="Garg J."/>
            <person name="Pearlman R.E."/>
            <person name="Karrer K.M."/>
            <person name="Sun L."/>
            <person name="Manning G."/>
            <person name="Elde N.C."/>
            <person name="Turkewitz A.P."/>
            <person name="Asai D.J."/>
            <person name="Wilkes D.E."/>
            <person name="Wang Y."/>
            <person name="Cai H."/>
            <person name="Collins K."/>
            <person name="Stewart B.A."/>
            <person name="Lee S.R."/>
            <person name="Wilamowska K."/>
            <person name="Weinberg Z."/>
            <person name="Ruzzo W.L."/>
            <person name="Wloga D."/>
            <person name="Gaertig J."/>
            <person name="Frankel J."/>
            <person name="Tsao C.-C."/>
            <person name="Gorovsky M.A."/>
            <person name="Keeling P.J."/>
            <person name="Waller R.F."/>
            <person name="Patron N.J."/>
            <person name="Cherry J.M."/>
            <person name="Stover N.A."/>
            <person name="Krieger C.J."/>
            <person name="del Toro C."/>
            <person name="Ryder H.F."/>
            <person name="Williamson S.C."/>
            <person name="Barbeau R.A."/>
            <person name="Hamilton E.P."/>
            <person name="Orias E."/>
        </authorList>
    </citation>
    <scope>NUCLEOTIDE SEQUENCE [LARGE SCALE GENOMIC DNA]</scope>
    <source>
        <strain evidence="2">SB210</strain>
    </source>
</reference>
<evidence type="ECO:0000313" key="1">
    <source>
        <dbReference type="EMBL" id="EAR87177.2"/>
    </source>
</evidence>
<name>Q22PD2_TETTS</name>
<organism evidence="1 2">
    <name type="scientific">Tetrahymena thermophila (strain SB210)</name>
    <dbReference type="NCBI Taxonomy" id="312017"/>
    <lineage>
        <taxon>Eukaryota</taxon>
        <taxon>Sar</taxon>
        <taxon>Alveolata</taxon>
        <taxon>Ciliophora</taxon>
        <taxon>Intramacronucleata</taxon>
        <taxon>Oligohymenophorea</taxon>
        <taxon>Hymenostomatida</taxon>
        <taxon>Tetrahymenina</taxon>
        <taxon>Tetrahymenidae</taxon>
        <taxon>Tetrahymena</taxon>
    </lineage>
</organism>
<gene>
    <name evidence="1" type="ORF">TTHERM_00363110</name>
</gene>
<dbReference type="RefSeq" id="XP_001007422.2">
    <property type="nucleotide sequence ID" value="XM_001007422.2"/>
</dbReference>
<accession>Q22PD2</accession>
<dbReference type="OrthoDB" id="439917at2759"/>
<dbReference type="Proteomes" id="UP000009168">
    <property type="component" value="Unassembled WGS sequence"/>
</dbReference>
<evidence type="ECO:0000313" key="2">
    <source>
        <dbReference type="Proteomes" id="UP000009168"/>
    </source>
</evidence>